<comment type="caution">
    <text evidence="2">The sequence shown here is derived from an EMBL/GenBank/DDBJ whole genome shotgun (WGS) entry which is preliminary data.</text>
</comment>
<keyword evidence="3" id="KW-1185">Reference proteome</keyword>
<feature type="compositionally biased region" description="Polar residues" evidence="1">
    <location>
        <begin position="121"/>
        <end position="139"/>
    </location>
</feature>
<sequence length="301" mass="34355">MVNDWKGRWEHVNIDYGRSVFNVFLDVLMATQAKNNIIGVLTAMRAKDSEPDEAPHSAVDVEATLEALGTGMGLDRSVFSGAQALLNLVSSIGVFPAFVTSIGFQRVEDHHRETKHDELMPNQSRWYEESSPQSSQDKQSAIVRQEWNLAEVFGSDLSEQGTAEIFREKWLSVSNDIAHHFDGTRPEPNGHFYSHEDYVCTYQIRPGWEDAMSLDSYHVWEILVRCQNIHTIMKQESEQERKEQLAKVANRWDWGTANAAGPVMSERQLRVLVSQISTRAEQVFRGRSVPRYDKQPTRSCK</sequence>
<proteinExistence type="predicted"/>
<gene>
    <name evidence="2" type="ORF">N0V87_002629</name>
</gene>
<feature type="region of interest" description="Disordered" evidence="1">
    <location>
        <begin position="113"/>
        <end position="139"/>
    </location>
</feature>
<dbReference type="AlphaFoldDB" id="A0A9W8X3Q1"/>
<evidence type="ECO:0000256" key="1">
    <source>
        <dbReference type="SAM" id="MobiDB-lite"/>
    </source>
</evidence>
<accession>A0A9W8X3Q1</accession>
<dbReference type="Proteomes" id="UP001140562">
    <property type="component" value="Unassembled WGS sequence"/>
</dbReference>
<dbReference type="EMBL" id="JAPEUV010000017">
    <property type="protein sequence ID" value="KAJ4340337.1"/>
    <property type="molecule type" value="Genomic_DNA"/>
</dbReference>
<organism evidence="2 3">
    <name type="scientific">Didymella glomerata</name>
    <dbReference type="NCBI Taxonomy" id="749621"/>
    <lineage>
        <taxon>Eukaryota</taxon>
        <taxon>Fungi</taxon>
        <taxon>Dikarya</taxon>
        <taxon>Ascomycota</taxon>
        <taxon>Pezizomycotina</taxon>
        <taxon>Dothideomycetes</taxon>
        <taxon>Pleosporomycetidae</taxon>
        <taxon>Pleosporales</taxon>
        <taxon>Pleosporineae</taxon>
        <taxon>Didymellaceae</taxon>
        <taxon>Didymella</taxon>
    </lineage>
</organism>
<evidence type="ECO:0000313" key="2">
    <source>
        <dbReference type="EMBL" id="KAJ4340337.1"/>
    </source>
</evidence>
<reference evidence="2" key="1">
    <citation type="submission" date="2022-10" db="EMBL/GenBank/DDBJ databases">
        <title>Tapping the CABI collections for fungal endophytes: first genome assemblies for Collariella, Neodidymelliopsis, Ascochyta clinopodiicola, Didymella pomorum, Didymosphaeria variabile, Neocosmospora piperis and Neocucurbitaria cava.</title>
        <authorList>
            <person name="Hill R."/>
        </authorList>
    </citation>
    <scope>NUCLEOTIDE SEQUENCE</scope>
    <source>
        <strain evidence="2">IMI 360193</strain>
    </source>
</reference>
<name>A0A9W8X3Q1_9PLEO</name>
<evidence type="ECO:0000313" key="3">
    <source>
        <dbReference type="Proteomes" id="UP001140562"/>
    </source>
</evidence>
<protein>
    <submittedName>
        <fullName evidence="2">Uncharacterized protein</fullName>
    </submittedName>
</protein>